<protein>
    <submittedName>
        <fullName evidence="1">Uncharacterized protein</fullName>
    </submittedName>
</protein>
<dbReference type="Proteomes" id="UP000823775">
    <property type="component" value="Unassembled WGS sequence"/>
</dbReference>
<evidence type="ECO:0000313" key="2">
    <source>
        <dbReference type="Proteomes" id="UP000823775"/>
    </source>
</evidence>
<sequence length="56" mass="6226">GLDVVAYGLCSQEQYDVWRDQMEAMRISSQGSGPSYSSYSMIHNRAKARDPVIASI</sequence>
<comment type="caution">
    <text evidence="1">The sequence shown here is derived from an EMBL/GenBank/DDBJ whole genome shotgun (WGS) entry which is preliminary data.</text>
</comment>
<dbReference type="EMBL" id="JACEIK010002686">
    <property type="protein sequence ID" value="MCD9638391.1"/>
    <property type="molecule type" value="Genomic_DNA"/>
</dbReference>
<keyword evidence="2" id="KW-1185">Reference proteome</keyword>
<organism evidence="1 2">
    <name type="scientific">Datura stramonium</name>
    <name type="common">Jimsonweed</name>
    <name type="synonym">Common thornapple</name>
    <dbReference type="NCBI Taxonomy" id="4076"/>
    <lineage>
        <taxon>Eukaryota</taxon>
        <taxon>Viridiplantae</taxon>
        <taxon>Streptophyta</taxon>
        <taxon>Embryophyta</taxon>
        <taxon>Tracheophyta</taxon>
        <taxon>Spermatophyta</taxon>
        <taxon>Magnoliopsida</taxon>
        <taxon>eudicotyledons</taxon>
        <taxon>Gunneridae</taxon>
        <taxon>Pentapetalae</taxon>
        <taxon>asterids</taxon>
        <taxon>lamiids</taxon>
        <taxon>Solanales</taxon>
        <taxon>Solanaceae</taxon>
        <taxon>Solanoideae</taxon>
        <taxon>Datureae</taxon>
        <taxon>Datura</taxon>
    </lineage>
</organism>
<feature type="non-terminal residue" evidence="1">
    <location>
        <position position="1"/>
    </location>
</feature>
<feature type="non-terminal residue" evidence="1">
    <location>
        <position position="56"/>
    </location>
</feature>
<gene>
    <name evidence="1" type="ORF">HAX54_022332</name>
</gene>
<accession>A0ABS8UVZ7</accession>
<proteinExistence type="predicted"/>
<name>A0ABS8UVZ7_DATST</name>
<reference evidence="1 2" key="1">
    <citation type="journal article" date="2021" name="BMC Genomics">
        <title>Datura genome reveals duplications of psychoactive alkaloid biosynthetic genes and high mutation rate following tissue culture.</title>
        <authorList>
            <person name="Rajewski A."/>
            <person name="Carter-House D."/>
            <person name="Stajich J."/>
            <person name="Litt A."/>
        </authorList>
    </citation>
    <scope>NUCLEOTIDE SEQUENCE [LARGE SCALE GENOMIC DNA]</scope>
    <source>
        <strain evidence="1">AR-01</strain>
    </source>
</reference>
<evidence type="ECO:0000313" key="1">
    <source>
        <dbReference type="EMBL" id="MCD9638391.1"/>
    </source>
</evidence>